<gene>
    <name evidence="5" type="ORF">CC117_16780</name>
</gene>
<evidence type="ECO:0000256" key="1">
    <source>
        <dbReference type="ARBA" id="ARBA00008520"/>
    </source>
</evidence>
<dbReference type="SUPFAM" id="SSF53850">
    <property type="entry name" value="Periplasmic binding protein-like II"/>
    <property type="match status" value="1"/>
</dbReference>
<dbReference type="InterPro" id="IPR006059">
    <property type="entry name" value="SBP"/>
</dbReference>
<evidence type="ECO:0000256" key="4">
    <source>
        <dbReference type="SAM" id="MobiDB-lite"/>
    </source>
</evidence>
<sequence length="460" mass="50005">MSASPVPPPGADPTDPTDPTDRAGDGGDERTGLNRRRAIRAAAVAVVVGIPGGLALSQVLGDGDDPVDDPDRRRIRWAANSNDQNLTDSRQVLISAFQKAHPDITVDLRLVPFSTDATRQALIQAVRAGTGEPDVYLGDVIWPAEFAAEQLAMPLDDEFDQNFWDRFDPVALAASTYRGRIYAAPYFANRGVLYYRPDLLAQVGRRPPTTWEELEETATMLRDVGRTEYRLAWQGAAYEGLTCVWTEFAASAGGRTLDETGTRSTIDSPACVRALRLMRGLVERGITHPDLTMLREPLATKLFNDGKVAFMRGWNTADTAIGTNPEGYAATSLPTFAGAPAPGFSAVGGWSMFVNPHTSKIAAVRTFIEWMTSVPAQRTLSRYGQMPANRSVLADRTLVNDSPVLAVTRDARSVARPASTPRYQQISRAVYTHVNLALGGEVTPEEALARAHRDITAALR</sequence>
<protein>
    <recommendedName>
        <fullName evidence="7">Carbohydrate ABC transporter substrate-binding protein, CUT1 family</fullName>
    </recommendedName>
</protein>
<evidence type="ECO:0000256" key="3">
    <source>
        <dbReference type="ARBA" id="ARBA00022729"/>
    </source>
</evidence>
<accession>A0A1S1QSD5</accession>
<feature type="compositionally biased region" description="Pro residues" evidence="4">
    <location>
        <begin position="1"/>
        <end position="11"/>
    </location>
</feature>
<organism evidence="5 6">
    <name type="scientific">Parafrankia colletiae</name>
    <dbReference type="NCBI Taxonomy" id="573497"/>
    <lineage>
        <taxon>Bacteria</taxon>
        <taxon>Bacillati</taxon>
        <taxon>Actinomycetota</taxon>
        <taxon>Actinomycetes</taxon>
        <taxon>Frankiales</taxon>
        <taxon>Frankiaceae</taxon>
        <taxon>Parafrankia</taxon>
    </lineage>
</organism>
<name>A0A1S1QSD5_9ACTN</name>
<proteinExistence type="inferred from homology"/>
<comment type="similarity">
    <text evidence="1">Belongs to the bacterial solute-binding protein 1 family.</text>
</comment>
<dbReference type="Gene3D" id="3.40.190.10">
    <property type="entry name" value="Periplasmic binding protein-like II"/>
    <property type="match status" value="2"/>
</dbReference>
<dbReference type="PANTHER" id="PTHR43649">
    <property type="entry name" value="ARABINOSE-BINDING PROTEIN-RELATED"/>
    <property type="match status" value="1"/>
</dbReference>
<dbReference type="InterPro" id="IPR050490">
    <property type="entry name" value="Bact_solute-bd_prot1"/>
</dbReference>
<comment type="caution">
    <text evidence="5">The sequence shown here is derived from an EMBL/GenBank/DDBJ whole genome shotgun (WGS) entry which is preliminary data.</text>
</comment>
<keyword evidence="3" id="KW-0732">Signal</keyword>
<evidence type="ECO:0000256" key="2">
    <source>
        <dbReference type="ARBA" id="ARBA00022448"/>
    </source>
</evidence>
<dbReference type="Pfam" id="PF01547">
    <property type="entry name" value="SBP_bac_1"/>
    <property type="match status" value="1"/>
</dbReference>
<feature type="compositionally biased region" description="Basic and acidic residues" evidence="4">
    <location>
        <begin position="19"/>
        <end position="32"/>
    </location>
</feature>
<keyword evidence="6" id="KW-1185">Reference proteome</keyword>
<dbReference type="Proteomes" id="UP000179627">
    <property type="component" value="Unassembled WGS sequence"/>
</dbReference>
<dbReference type="PANTHER" id="PTHR43649:SF34">
    <property type="entry name" value="ABC TRANSPORTER PERIPLASMIC-BINDING PROTEIN YCJN-RELATED"/>
    <property type="match status" value="1"/>
</dbReference>
<evidence type="ECO:0000313" key="6">
    <source>
        <dbReference type="Proteomes" id="UP000179627"/>
    </source>
</evidence>
<evidence type="ECO:0000313" key="5">
    <source>
        <dbReference type="EMBL" id="OHV37633.1"/>
    </source>
</evidence>
<reference evidence="6" key="1">
    <citation type="submission" date="2016-07" db="EMBL/GenBank/DDBJ databases">
        <title>Sequence Frankia sp. strain CcI1.17.</title>
        <authorList>
            <person name="Ghodhbane-Gtari F."/>
            <person name="Swanson E."/>
            <person name="Gueddou A."/>
            <person name="Morris K."/>
            <person name="Hezbri K."/>
            <person name="Ktari A."/>
            <person name="Nouioui I."/>
            <person name="Abebe-Akele F."/>
            <person name="Simpson S."/>
            <person name="Thomas K."/>
            <person name="Gtari M."/>
            <person name="Tisa L.S."/>
            <person name="Hurst S."/>
        </authorList>
    </citation>
    <scope>NUCLEOTIDE SEQUENCE [LARGE SCALE GENOMIC DNA]</scope>
    <source>
        <strain evidence="6">Cc1.17</strain>
    </source>
</reference>
<dbReference type="AlphaFoldDB" id="A0A1S1QSD5"/>
<evidence type="ECO:0008006" key="7">
    <source>
        <dbReference type="Google" id="ProtNLM"/>
    </source>
</evidence>
<dbReference type="EMBL" id="MBLM01000112">
    <property type="protein sequence ID" value="OHV37633.1"/>
    <property type="molecule type" value="Genomic_DNA"/>
</dbReference>
<keyword evidence="2" id="KW-0813">Transport</keyword>
<feature type="region of interest" description="Disordered" evidence="4">
    <location>
        <begin position="1"/>
        <end position="34"/>
    </location>
</feature>